<comment type="caution">
    <text evidence="1">The sequence shown here is derived from an EMBL/GenBank/DDBJ whole genome shotgun (WGS) entry which is preliminary data.</text>
</comment>
<dbReference type="EMBL" id="CM047943">
    <property type="protein sequence ID" value="KAI9900626.1"/>
    <property type="molecule type" value="Genomic_DNA"/>
</dbReference>
<accession>A0ACC0V3A4</accession>
<sequence>MANQQILFAETIAAMKKAFKRKAYESDSDSDIEHYGNRGNKLQKRARFSKRGQLLPTEGPGAYKETLDYAGVRRSIINRNPPLVDEDGYEVDSGDDDDRIEDAMASVAELNPYANVRIENILAPLTATTDLPTHPTLSKPFTSSTLSTLVADSNEMMRKENTSLWKVRHLWTALCGDHMWAPCDRMVGPDNVELYTEDWVARQLMNLKTSAPAEATVPGSGLNTNGSGQIGDHIASADQAPTTTQGTDVQMPDAEETDNGANRIPGGGAVLPNGVEKRDSSNAQTSRDVEEAKRKPLPNGKAVKSNDAGDEVMASPQATQTNGHPSGGAQASGIASNGQSIKPSNPLDAFIHPIFDMPSGSRPDRDFGIPEQEAEDVRRLLSLFIQKQEEVCRGVKKLHSGLNKAERLRKSVLHWSKAEAHSGANRDMSDGEDWYDKDEWGLTEDLKKGQDDEEEDTATAGKKTRNRRQN</sequence>
<protein>
    <submittedName>
        <fullName evidence="1">Uncharacterized protein</fullName>
    </submittedName>
</protein>
<reference evidence="1" key="1">
    <citation type="submission" date="2022-10" db="EMBL/GenBank/DDBJ databases">
        <title>Complete Genome of Trichothecium roseum strain YXFP-22015, a Plant Pathogen Isolated from Citrus.</title>
        <authorList>
            <person name="Wang Y."/>
            <person name="Zhu L."/>
        </authorList>
    </citation>
    <scope>NUCLEOTIDE SEQUENCE</scope>
    <source>
        <strain evidence="1">YXFP-22015</strain>
    </source>
</reference>
<organism evidence="1 2">
    <name type="scientific">Trichothecium roseum</name>
    <dbReference type="NCBI Taxonomy" id="47278"/>
    <lineage>
        <taxon>Eukaryota</taxon>
        <taxon>Fungi</taxon>
        <taxon>Dikarya</taxon>
        <taxon>Ascomycota</taxon>
        <taxon>Pezizomycotina</taxon>
        <taxon>Sordariomycetes</taxon>
        <taxon>Hypocreomycetidae</taxon>
        <taxon>Hypocreales</taxon>
        <taxon>Hypocreales incertae sedis</taxon>
        <taxon>Trichothecium</taxon>
    </lineage>
</organism>
<evidence type="ECO:0000313" key="1">
    <source>
        <dbReference type="EMBL" id="KAI9900626.1"/>
    </source>
</evidence>
<gene>
    <name evidence="1" type="ORF">N3K66_004888</name>
</gene>
<name>A0ACC0V3A4_9HYPO</name>
<evidence type="ECO:0000313" key="2">
    <source>
        <dbReference type="Proteomes" id="UP001163324"/>
    </source>
</evidence>
<dbReference type="Proteomes" id="UP001163324">
    <property type="component" value="Chromosome 4"/>
</dbReference>
<keyword evidence="2" id="KW-1185">Reference proteome</keyword>
<proteinExistence type="predicted"/>